<protein>
    <recommendedName>
        <fullName evidence="3">Conjugal transfer protein TrbK</fullName>
    </recommendedName>
</protein>
<evidence type="ECO:0000256" key="1">
    <source>
        <dbReference type="SAM" id="MobiDB-lite"/>
    </source>
</evidence>
<dbReference type="AlphaFoldDB" id="A0A0F9TLM7"/>
<proteinExistence type="predicted"/>
<sequence>MDGKILARIAAVIVVAVALTATTVEMAREEEPVIPASSVRPAEHLAFGPLRTELTRCQALGEAAAREPMCLSAWAENRRRFLGIETGPTARRPDASVMPATEAR</sequence>
<dbReference type="EMBL" id="LAZR01000235">
    <property type="protein sequence ID" value="KKN80179.1"/>
    <property type="molecule type" value="Genomic_DNA"/>
</dbReference>
<dbReference type="NCBIfam" id="TIGR04360">
    <property type="entry name" value="other_trbK"/>
    <property type="match status" value="1"/>
</dbReference>
<comment type="caution">
    <text evidence="2">The sequence shown here is derived from an EMBL/GenBank/DDBJ whole genome shotgun (WGS) entry which is preliminary data.</text>
</comment>
<feature type="region of interest" description="Disordered" evidence="1">
    <location>
        <begin position="85"/>
        <end position="104"/>
    </location>
</feature>
<gene>
    <name evidence="2" type="ORF">LCGC14_0332610</name>
</gene>
<organism evidence="2">
    <name type="scientific">marine sediment metagenome</name>
    <dbReference type="NCBI Taxonomy" id="412755"/>
    <lineage>
        <taxon>unclassified sequences</taxon>
        <taxon>metagenomes</taxon>
        <taxon>ecological metagenomes</taxon>
    </lineage>
</organism>
<evidence type="ECO:0000313" key="2">
    <source>
        <dbReference type="EMBL" id="KKN80179.1"/>
    </source>
</evidence>
<accession>A0A0F9TLM7</accession>
<dbReference type="InterPro" id="IPR027587">
    <property type="entry name" value="TrbK"/>
</dbReference>
<dbReference type="Pfam" id="PF20084">
    <property type="entry name" value="TrbK"/>
    <property type="match status" value="1"/>
</dbReference>
<evidence type="ECO:0008006" key="3">
    <source>
        <dbReference type="Google" id="ProtNLM"/>
    </source>
</evidence>
<name>A0A0F9TLM7_9ZZZZ</name>
<reference evidence="2" key="1">
    <citation type="journal article" date="2015" name="Nature">
        <title>Complex archaea that bridge the gap between prokaryotes and eukaryotes.</title>
        <authorList>
            <person name="Spang A."/>
            <person name="Saw J.H."/>
            <person name="Jorgensen S.L."/>
            <person name="Zaremba-Niedzwiedzka K."/>
            <person name="Martijn J."/>
            <person name="Lind A.E."/>
            <person name="van Eijk R."/>
            <person name="Schleper C."/>
            <person name="Guy L."/>
            <person name="Ettema T.J."/>
        </authorList>
    </citation>
    <scope>NUCLEOTIDE SEQUENCE</scope>
</reference>